<dbReference type="Gene3D" id="1.10.8.210">
    <property type="entry name" value="Sirohaem synthase, dimerisation domain"/>
    <property type="match status" value="1"/>
</dbReference>
<comment type="pathway">
    <text evidence="1">Porphyrin-containing compound metabolism; siroheme biosynthesis; sirohydrochlorin from precorrin-2: step 1/1.</text>
</comment>
<protein>
    <recommendedName>
        <fullName evidence="2">precorrin-2 dehydrogenase</fullName>
        <ecNumber evidence="2">1.3.1.76</ecNumber>
    </recommendedName>
</protein>
<evidence type="ECO:0000256" key="4">
    <source>
        <dbReference type="ARBA" id="ARBA00023027"/>
    </source>
</evidence>
<dbReference type="Proteomes" id="UP000245216">
    <property type="component" value="Unassembled WGS sequence"/>
</dbReference>
<dbReference type="AlphaFoldDB" id="A0A2U2BP89"/>
<dbReference type="InterPro" id="IPR036291">
    <property type="entry name" value="NAD(P)-bd_dom_sf"/>
</dbReference>
<dbReference type="GO" id="GO:0019354">
    <property type="term" value="P:siroheme biosynthetic process"/>
    <property type="evidence" value="ECO:0007669"/>
    <property type="project" value="UniProtKB-UniPathway"/>
</dbReference>
<dbReference type="UniPathway" id="UPA00262">
    <property type="reaction ID" value="UER00222"/>
</dbReference>
<dbReference type="PANTHER" id="PTHR35330">
    <property type="entry name" value="SIROHEME BIOSYNTHESIS PROTEIN MET8"/>
    <property type="match status" value="1"/>
</dbReference>
<reference evidence="9 10" key="2">
    <citation type="submission" date="2018-05" db="EMBL/GenBank/DDBJ databases">
        <authorList>
            <person name="Lanie J.A."/>
            <person name="Ng W.-L."/>
            <person name="Kazmierczak K.M."/>
            <person name="Andrzejewski T.M."/>
            <person name="Davidsen T.M."/>
            <person name="Wayne K.J."/>
            <person name="Tettelin H."/>
            <person name="Glass J.I."/>
            <person name="Rusch D."/>
            <person name="Podicherti R."/>
            <person name="Tsui H.-C.T."/>
            <person name="Winkler M.E."/>
        </authorList>
    </citation>
    <scope>NUCLEOTIDE SEQUENCE [LARGE SCALE GENOMIC DNA]</scope>
    <source>
        <strain evidence="9 10">YBY</strain>
    </source>
</reference>
<name>A0A2U2BP89_ALCFA</name>
<keyword evidence="3" id="KW-0560">Oxidoreductase</keyword>
<comment type="caution">
    <text evidence="9">The sequence shown here is derived from an EMBL/GenBank/DDBJ whole genome shotgun (WGS) entry which is preliminary data.</text>
</comment>
<dbReference type="Pfam" id="PF13241">
    <property type="entry name" value="NAD_binding_7"/>
    <property type="match status" value="1"/>
</dbReference>
<organism evidence="9 10">
    <name type="scientific">Alcaligenes faecalis</name>
    <dbReference type="NCBI Taxonomy" id="511"/>
    <lineage>
        <taxon>Bacteria</taxon>
        <taxon>Pseudomonadati</taxon>
        <taxon>Pseudomonadota</taxon>
        <taxon>Betaproteobacteria</taxon>
        <taxon>Burkholderiales</taxon>
        <taxon>Alcaligenaceae</taxon>
        <taxon>Alcaligenes</taxon>
    </lineage>
</organism>
<dbReference type="InterPro" id="IPR035996">
    <property type="entry name" value="4pyrrol_Methylase_sf"/>
</dbReference>
<dbReference type="Pfam" id="PF10414">
    <property type="entry name" value="CysG_dimeriser"/>
    <property type="match status" value="1"/>
</dbReference>
<dbReference type="STRING" id="511.UZ73_01565"/>
<dbReference type="GO" id="GO:0008168">
    <property type="term" value="F:methyltransferase activity"/>
    <property type="evidence" value="ECO:0007669"/>
    <property type="project" value="InterPro"/>
</dbReference>
<dbReference type="GO" id="GO:0004325">
    <property type="term" value="F:ferrochelatase activity"/>
    <property type="evidence" value="ECO:0007669"/>
    <property type="project" value="InterPro"/>
</dbReference>
<dbReference type="EMBL" id="QEXO01000001">
    <property type="protein sequence ID" value="PWE15813.1"/>
    <property type="molecule type" value="Genomic_DNA"/>
</dbReference>
<evidence type="ECO:0000256" key="5">
    <source>
        <dbReference type="ARBA" id="ARBA00023244"/>
    </source>
</evidence>
<dbReference type="InterPro" id="IPR006367">
    <property type="entry name" value="Sirohaem_synthase_N"/>
</dbReference>
<dbReference type="GO" id="GO:0043115">
    <property type="term" value="F:precorrin-2 dehydrogenase activity"/>
    <property type="evidence" value="ECO:0007669"/>
    <property type="project" value="UniProtKB-EC"/>
</dbReference>
<gene>
    <name evidence="9" type="ORF">DF183_03540</name>
</gene>
<dbReference type="SUPFAM" id="SSF75615">
    <property type="entry name" value="Siroheme synthase middle domains-like"/>
    <property type="match status" value="1"/>
</dbReference>
<dbReference type="SUPFAM" id="SSF51735">
    <property type="entry name" value="NAD(P)-binding Rossmann-fold domains"/>
    <property type="match status" value="1"/>
</dbReference>
<dbReference type="SUPFAM" id="SSF53790">
    <property type="entry name" value="Tetrapyrrole methylase"/>
    <property type="match status" value="1"/>
</dbReference>
<sequence>MNVFPLFFNLTGKTVVVVGGGTVAERKVRLLLRAGARVTVVAPEQTSWLRASAQAGALSSLFTSFVAEHIREAWLVIAATGRREINRIVAQAADALRLPCNVVDDGQLSTVQVPAMVDRSPLMIAVSSAGSAPVLARRVREWIESELPESVGDLAGLLARRRADIKQAFPEVHTRRHFFDYVLDSQIPDLLAQGKPTEALAAFDAALEAETPQQHIQVTILPIADLDAVDLLTLRALRKLNQADWVLYLPLTLPAILEKARRDARLMALDQAGVVLQDTLLNRDFWAPLCRSWAPGERIVIAWKSSWDVPPLLELLQQQGLSCELA</sequence>
<dbReference type="Gene3D" id="3.40.50.720">
    <property type="entry name" value="NAD(P)-binding Rossmann-like Domain"/>
    <property type="match status" value="1"/>
</dbReference>
<feature type="domain" description="Siroheme synthase central" evidence="8">
    <location>
        <begin position="119"/>
        <end position="145"/>
    </location>
</feature>
<dbReference type="InterPro" id="IPR019478">
    <property type="entry name" value="Sirohaem_synthase_dimer_dom"/>
</dbReference>
<dbReference type="InterPro" id="IPR037115">
    <property type="entry name" value="Sirohaem_synt_dimer_dom_sf"/>
</dbReference>
<dbReference type="PANTHER" id="PTHR35330:SF1">
    <property type="entry name" value="SIROHEME BIOSYNTHESIS PROTEIN MET8"/>
    <property type="match status" value="1"/>
</dbReference>
<evidence type="ECO:0000256" key="1">
    <source>
        <dbReference type="ARBA" id="ARBA00005010"/>
    </source>
</evidence>
<feature type="domain" description="Sirohaem synthase dimerisation" evidence="7">
    <location>
        <begin position="150"/>
        <end position="207"/>
    </location>
</feature>
<dbReference type="Gene3D" id="3.30.160.110">
    <property type="entry name" value="Siroheme synthase, domain 2"/>
    <property type="match status" value="1"/>
</dbReference>
<dbReference type="NCBIfam" id="TIGR01470">
    <property type="entry name" value="cysG_Nterm"/>
    <property type="match status" value="1"/>
</dbReference>
<keyword evidence="4" id="KW-0520">NAD</keyword>
<proteinExistence type="predicted"/>
<dbReference type="Pfam" id="PF14824">
    <property type="entry name" value="Sirohm_synth_M"/>
    <property type="match status" value="1"/>
</dbReference>
<dbReference type="InterPro" id="IPR028161">
    <property type="entry name" value="Met8-like"/>
</dbReference>
<keyword evidence="5" id="KW-0627">Porphyrin biosynthesis</keyword>
<dbReference type="RefSeq" id="WP_063690569.1">
    <property type="nucleotide sequence ID" value="NZ_CP021079.1"/>
</dbReference>
<evidence type="ECO:0000313" key="9">
    <source>
        <dbReference type="EMBL" id="PWE15813.1"/>
    </source>
</evidence>
<evidence type="ECO:0000259" key="8">
    <source>
        <dbReference type="Pfam" id="PF14824"/>
    </source>
</evidence>
<dbReference type="EC" id="1.3.1.76" evidence="2"/>
<evidence type="ECO:0000256" key="2">
    <source>
        <dbReference type="ARBA" id="ARBA00012400"/>
    </source>
</evidence>
<comment type="catalytic activity">
    <reaction evidence="6">
        <text>precorrin-2 + NAD(+) = sirohydrochlorin + NADH + 2 H(+)</text>
        <dbReference type="Rhea" id="RHEA:15613"/>
        <dbReference type="ChEBI" id="CHEBI:15378"/>
        <dbReference type="ChEBI" id="CHEBI:57540"/>
        <dbReference type="ChEBI" id="CHEBI:57945"/>
        <dbReference type="ChEBI" id="CHEBI:58351"/>
        <dbReference type="ChEBI" id="CHEBI:58827"/>
        <dbReference type="EC" id="1.3.1.76"/>
    </reaction>
</comment>
<evidence type="ECO:0000313" key="10">
    <source>
        <dbReference type="Proteomes" id="UP000245216"/>
    </source>
</evidence>
<evidence type="ECO:0000259" key="7">
    <source>
        <dbReference type="Pfam" id="PF10414"/>
    </source>
</evidence>
<reference evidence="9 10" key="1">
    <citation type="submission" date="2018-05" db="EMBL/GenBank/DDBJ databases">
        <title>Genome Sequence of an Efficient Indole-Degrading Bacterium, Alcaligenes sp.YBY.</title>
        <authorList>
            <person name="Yang B."/>
        </authorList>
    </citation>
    <scope>NUCLEOTIDE SEQUENCE [LARGE SCALE GENOMIC DNA]</scope>
    <source>
        <strain evidence="9 10">YBY</strain>
    </source>
</reference>
<evidence type="ECO:0000256" key="6">
    <source>
        <dbReference type="ARBA" id="ARBA00047561"/>
    </source>
</evidence>
<accession>A0A2U2BP89</accession>
<dbReference type="InterPro" id="IPR028281">
    <property type="entry name" value="Sirohaem_synthase_central"/>
</dbReference>
<evidence type="ECO:0000256" key="3">
    <source>
        <dbReference type="ARBA" id="ARBA00023002"/>
    </source>
</evidence>